<keyword evidence="1" id="KW-1133">Transmembrane helix</keyword>
<feature type="transmembrane region" description="Helical" evidence="1">
    <location>
        <begin position="91"/>
        <end position="112"/>
    </location>
</feature>
<dbReference type="Proteomes" id="UP000605259">
    <property type="component" value="Unassembled WGS sequence"/>
</dbReference>
<gene>
    <name evidence="2" type="ORF">GCM10007140_19530</name>
</gene>
<keyword evidence="3" id="KW-1185">Reference proteome</keyword>
<dbReference type="EMBL" id="BMFK01000001">
    <property type="protein sequence ID" value="GGE69577.1"/>
    <property type="molecule type" value="Genomic_DNA"/>
</dbReference>
<keyword evidence="1" id="KW-0472">Membrane</keyword>
<comment type="caution">
    <text evidence="2">The sequence shown here is derived from an EMBL/GenBank/DDBJ whole genome shotgun (WGS) entry which is preliminary data.</text>
</comment>
<evidence type="ECO:0008006" key="4">
    <source>
        <dbReference type="Google" id="ProtNLM"/>
    </source>
</evidence>
<dbReference type="AlphaFoldDB" id="A0A917EP35"/>
<accession>A0A917EP35</accession>
<feature type="transmembrane region" description="Helical" evidence="1">
    <location>
        <begin position="6"/>
        <end position="30"/>
    </location>
</feature>
<organism evidence="2 3">
    <name type="scientific">Priestia taiwanensis</name>
    <dbReference type="NCBI Taxonomy" id="1347902"/>
    <lineage>
        <taxon>Bacteria</taxon>
        <taxon>Bacillati</taxon>
        <taxon>Bacillota</taxon>
        <taxon>Bacilli</taxon>
        <taxon>Bacillales</taxon>
        <taxon>Bacillaceae</taxon>
        <taxon>Priestia</taxon>
    </lineage>
</organism>
<reference evidence="2" key="1">
    <citation type="journal article" date="2014" name="Int. J. Syst. Evol. Microbiol.">
        <title>Complete genome sequence of Corynebacterium casei LMG S-19264T (=DSM 44701T), isolated from a smear-ripened cheese.</title>
        <authorList>
            <consortium name="US DOE Joint Genome Institute (JGI-PGF)"/>
            <person name="Walter F."/>
            <person name="Albersmeier A."/>
            <person name="Kalinowski J."/>
            <person name="Ruckert C."/>
        </authorList>
    </citation>
    <scope>NUCLEOTIDE SEQUENCE</scope>
    <source>
        <strain evidence="2">CGMCC 1.12698</strain>
    </source>
</reference>
<dbReference type="RefSeq" id="WP_188388175.1">
    <property type="nucleotide sequence ID" value="NZ_BMFK01000001.1"/>
</dbReference>
<protein>
    <recommendedName>
        <fullName evidence="4">Peptidase M50 domain-containing protein</fullName>
    </recommendedName>
</protein>
<feature type="transmembrane region" description="Helical" evidence="1">
    <location>
        <begin position="59"/>
        <end position="79"/>
    </location>
</feature>
<keyword evidence="1" id="KW-0812">Transmembrane</keyword>
<evidence type="ECO:0000313" key="2">
    <source>
        <dbReference type="EMBL" id="GGE69577.1"/>
    </source>
</evidence>
<evidence type="ECO:0000256" key="1">
    <source>
        <dbReference type="SAM" id="Phobius"/>
    </source>
</evidence>
<evidence type="ECO:0000313" key="3">
    <source>
        <dbReference type="Proteomes" id="UP000605259"/>
    </source>
</evidence>
<reference evidence="2" key="2">
    <citation type="submission" date="2020-09" db="EMBL/GenBank/DDBJ databases">
        <authorList>
            <person name="Sun Q."/>
            <person name="Zhou Y."/>
        </authorList>
    </citation>
    <scope>NUCLEOTIDE SEQUENCE</scope>
    <source>
        <strain evidence="2">CGMCC 1.12698</strain>
    </source>
</reference>
<feature type="transmembrane region" description="Helical" evidence="1">
    <location>
        <begin position="155"/>
        <end position="173"/>
    </location>
</feature>
<proteinExistence type="predicted"/>
<name>A0A917EP35_9BACI</name>
<feature type="transmembrane region" description="Helical" evidence="1">
    <location>
        <begin position="124"/>
        <end position="143"/>
    </location>
</feature>
<sequence>MLAMFFILLLYIIFMVIIHEIGHVIAIYIIGGRLKRFEYSFYYIRGIFEYPDNLTFNKYFFFTANGVIIQLLVSLLVVFGVQDFRVSSLAFFYLCVIAINLVPLSMTDGAFIFKAYPISKVKKVLWLSVGGLFLFSLFGLVLLWAQYDVELENKIVLTFFYIFMLVMSIRRIFILNTEEDYGT</sequence>